<reference evidence="2" key="1">
    <citation type="submission" date="2021-06" db="EMBL/GenBank/DDBJ databases">
        <title>An adapted protocol for Saccharibacteria cultivation: two new species join this phylum of Candidate Phyla Radiations.</title>
        <authorList>
            <person name="Ibrahim A."/>
            <person name="Maatouk M."/>
            <person name="Zgheib R."/>
            <person name="Haddad G."/>
            <person name="Bou Khalil J."/>
            <person name="Raoult D."/>
            <person name="Bittar F."/>
        </authorList>
    </citation>
    <scope>NUCLEOTIDE SEQUENCE</scope>
    <source>
        <strain evidence="2">IHU1</strain>
    </source>
</reference>
<accession>A0A8F1SAV7</accession>
<gene>
    <name evidence="2" type="ORF">KOY48_03630</name>
</gene>
<evidence type="ECO:0000259" key="1">
    <source>
        <dbReference type="Pfam" id="PF02811"/>
    </source>
</evidence>
<keyword evidence="3" id="KW-1185">Reference proteome</keyword>
<organism evidence="2 3">
    <name type="scientific">Candidatus Minimicrobia naudis</name>
    <dbReference type="NCBI Taxonomy" id="2841263"/>
    <lineage>
        <taxon>Bacteria</taxon>
        <taxon>Candidatus Saccharimonadota</taxon>
        <taxon>Candidatus Saccharimonadota incertae sedis</taxon>
        <taxon>Candidatus Minimicrobia</taxon>
    </lineage>
</organism>
<dbReference type="Pfam" id="PF02811">
    <property type="entry name" value="PHP"/>
    <property type="match status" value="1"/>
</dbReference>
<evidence type="ECO:0000313" key="2">
    <source>
        <dbReference type="EMBL" id="QWQ31973.1"/>
    </source>
</evidence>
<evidence type="ECO:0000313" key="3">
    <source>
        <dbReference type="Proteomes" id="UP000679129"/>
    </source>
</evidence>
<dbReference type="EMBL" id="CP076460">
    <property type="protein sequence ID" value="QWQ31973.1"/>
    <property type="molecule type" value="Genomic_DNA"/>
</dbReference>
<dbReference type="InterPro" id="IPR004013">
    <property type="entry name" value="PHP_dom"/>
</dbReference>
<dbReference type="Proteomes" id="UP000679129">
    <property type="component" value="Chromosome"/>
</dbReference>
<dbReference type="AlphaFoldDB" id="A0A8F1SAV7"/>
<dbReference type="Gene3D" id="3.20.20.140">
    <property type="entry name" value="Metal-dependent hydrolases"/>
    <property type="match status" value="1"/>
</dbReference>
<dbReference type="KEGG" id="mnd:KOY48_03630"/>
<proteinExistence type="predicted"/>
<dbReference type="GO" id="GO:0003824">
    <property type="term" value="F:catalytic activity"/>
    <property type="evidence" value="ECO:0007669"/>
    <property type="project" value="InterPro"/>
</dbReference>
<sequence length="46" mass="5532">MNNTGFHNLMKLSTRVNLEGMYYKPRIDHDFLEELNEGFIVLEWLC</sequence>
<name>A0A8F1SAV7_9BACT</name>
<feature type="domain" description="PHP" evidence="1">
    <location>
        <begin position="2"/>
        <end position="42"/>
    </location>
</feature>
<protein>
    <submittedName>
        <fullName evidence="2">PHP domain-containing protein</fullName>
    </submittedName>
</protein>